<dbReference type="Pfam" id="PF00701">
    <property type="entry name" value="DHDPS"/>
    <property type="match status" value="1"/>
</dbReference>
<organism evidence="1">
    <name type="scientific">marine metagenome</name>
    <dbReference type="NCBI Taxonomy" id="408172"/>
    <lineage>
        <taxon>unclassified sequences</taxon>
        <taxon>metagenomes</taxon>
        <taxon>ecological metagenomes</taxon>
    </lineage>
</organism>
<dbReference type="PANTHER" id="PTHR42849:SF1">
    <property type="entry name" value="N-ACETYLNEURAMINATE LYASE"/>
    <property type="match status" value="1"/>
</dbReference>
<proteinExistence type="predicted"/>
<dbReference type="EMBL" id="UINC01029246">
    <property type="protein sequence ID" value="SVB11650.1"/>
    <property type="molecule type" value="Genomic_DNA"/>
</dbReference>
<dbReference type="AlphaFoldDB" id="A0A382BCS5"/>
<dbReference type="CDD" id="cd00408">
    <property type="entry name" value="DHDPS-like"/>
    <property type="match status" value="1"/>
</dbReference>
<dbReference type="InterPro" id="IPR002220">
    <property type="entry name" value="DapA-like"/>
</dbReference>
<feature type="non-terminal residue" evidence="1">
    <location>
        <position position="1"/>
    </location>
</feature>
<feature type="non-terminal residue" evidence="1">
    <location>
        <position position="282"/>
    </location>
</feature>
<dbReference type="PANTHER" id="PTHR42849">
    <property type="entry name" value="N-ACETYLNEURAMINATE LYASE"/>
    <property type="match status" value="1"/>
</dbReference>
<dbReference type="GO" id="GO:0005829">
    <property type="term" value="C:cytosol"/>
    <property type="evidence" value="ECO:0007669"/>
    <property type="project" value="TreeGrafter"/>
</dbReference>
<dbReference type="GO" id="GO:0008747">
    <property type="term" value="F:N-acetylneuraminate lyase activity"/>
    <property type="evidence" value="ECO:0007669"/>
    <property type="project" value="TreeGrafter"/>
</dbReference>
<accession>A0A382BCS5</accession>
<dbReference type="InterPro" id="IPR013785">
    <property type="entry name" value="Aldolase_TIM"/>
</dbReference>
<name>A0A382BCS5_9ZZZZ</name>
<dbReference type="SMART" id="SM01130">
    <property type="entry name" value="DHDPS"/>
    <property type="match status" value="1"/>
</dbReference>
<protein>
    <recommendedName>
        <fullName evidence="2">Dihydrodipicolinate synthase family protein</fullName>
    </recommendedName>
</protein>
<dbReference type="GO" id="GO:0019262">
    <property type="term" value="P:N-acetylneuraminate catabolic process"/>
    <property type="evidence" value="ECO:0007669"/>
    <property type="project" value="TreeGrafter"/>
</dbReference>
<dbReference type="Gene3D" id="3.20.20.70">
    <property type="entry name" value="Aldolase class I"/>
    <property type="match status" value="1"/>
</dbReference>
<evidence type="ECO:0008006" key="2">
    <source>
        <dbReference type="Google" id="ProtNLM"/>
    </source>
</evidence>
<gene>
    <name evidence="1" type="ORF">METZ01_LOCUS164504</name>
</gene>
<dbReference type="SUPFAM" id="SSF51569">
    <property type="entry name" value="Aldolase"/>
    <property type="match status" value="1"/>
</dbReference>
<reference evidence="1" key="1">
    <citation type="submission" date="2018-05" db="EMBL/GenBank/DDBJ databases">
        <authorList>
            <person name="Lanie J.A."/>
            <person name="Ng W.-L."/>
            <person name="Kazmierczak K.M."/>
            <person name="Andrzejewski T.M."/>
            <person name="Davidsen T.M."/>
            <person name="Wayne K.J."/>
            <person name="Tettelin H."/>
            <person name="Glass J.I."/>
            <person name="Rusch D."/>
            <person name="Podicherti R."/>
            <person name="Tsui H.-C.T."/>
            <person name="Winkler M.E."/>
        </authorList>
    </citation>
    <scope>NUCLEOTIDE SEQUENCE</scope>
</reference>
<sequence length="282" mass="31982">MQNYTKNEAKEWARSFLVGQWSTLVTPFDENGLIDEKGLRNNIEYIKSLGTNGAGCSWGMGEFWSLSTNERKRLMSIVKDQAKDWPVAAHISHTSVSDIIGLMDHAKFLNYELLIIGAPYFATRKPAQVVEFVKHISQYTDLAIMYYNSPQFGTVLDSNDLNNIVEIENVVGVKEASFNKEISIASHLELGNKAIISTPDEWIFWEGDKKGFQQQVMFANTSDWRFDTSDNNSYVKFINKATKGIIDNNLYENEIRDIKKISDKWWGKTISDTGGVLPVALC</sequence>
<evidence type="ECO:0000313" key="1">
    <source>
        <dbReference type="EMBL" id="SVB11650.1"/>
    </source>
</evidence>